<reference evidence="1 2" key="1">
    <citation type="submission" date="2023-11" db="EMBL/GenBank/DDBJ databases">
        <title>First isolation, identification, and characterization of non-pathogenic Epilithonimonas ginsengisoli isolated from diseased farmed rainbow trout (Oncorhynchus mykiss) in Chile.</title>
        <authorList>
            <person name="Miranda C.D."/>
            <person name="Irgang R."/>
            <person name="Concha C."/>
            <person name="Rojas R."/>
            <person name="Avendano R."/>
        </authorList>
    </citation>
    <scope>NUCLEOTIDE SEQUENCE [LARGE SCALE GENOMIC DNA]</scope>
    <source>
        <strain evidence="1 2">FP99</strain>
    </source>
</reference>
<dbReference type="EMBL" id="JAMXLT020000002">
    <property type="protein sequence ID" value="MDW8547729.1"/>
    <property type="molecule type" value="Genomic_DNA"/>
</dbReference>
<dbReference type="RefSeq" id="WP_131797743.1">
    <property type="nucleotide sequence ID" value="NZ_JAMXLT020000002.1"/>
</dbReference>
<gene>
    <name evidence="1" type="ORF">NG800_002325</name>
</gene>
<dbReference type="Proteomes" id="UP001204439">
    <property type="component" value="Unassembled WGS sequence"/>
</dbReference>
<evidence type="ECO:0000313" key="2">
    <source>
        <dbReference type="Proteomes" id="UP001204439"/>
    </source>
</evidence>
<name>A0ABU4JDH8_9FLAO</name>
<evidence type="ECO:0000313" key="1">
    <source>
        <dbReference type="EMBL" id="MDW8547729.1"/>
    </source>
</evidence>
<proteinExistence type="predicted"/>
<accession>A0ABU4JDH8</accession>
<keyword evidence="2" id="KW-1185">Reference proteome</keyword>
<protein>
    <recommendedName>
        <fullName evidence="3">M4 family metallopeptidase</fullName>
    </recommendedName>
</protein>
<organism evidence="1 2">
    <name type="scientific">Epilithonimonas ginsengisoli</name>
    <dbReference type="NCBI Taxonomy" id="1245592"/>
    <lineage>
        <taxon>Bacteria</taxon>
        <taxon>Pseudomonadati</taxon>
        <taxon>Bacteroidota</taxon>
        <taxon>Flavobacteriia</taxon>
        <taxon>Flavobacteriales</taxon>
        <taxon>Weeksellaceae</taxon>
        <taxon>Chryseobacterium group</taxon>
        <taxon>Epilithonimonas</taxon>
    </lineage>
</organism>
<sequence>MKKEYSNPVYKVPWLLKDKKPTDYFASWLCVEKDKEVTLSLRVQLKDKKNLPKELVIAYDKTLCEISTKQGKGTENEKADPAKNTHYAKITIDKDDDYKLEDEVKIKVIKDINTAQTIKVLCDDKEAGFLKLYPNIVKKLNVVCVKVNASIRNKNENTGIIKGKSNLEIYLLESLIKINISEEITLKITLNSDKTPNTDLRLPTVTDGTSINMSGNIRGTKFSDYMDSKLKQKFPMPDGSGKYDKYLRLYFFKEKAFIVDKGNNVPIARIGTPIGGERGFMFDGISDIDVAHEAMHAIALGHAFGKNENINATTPYLYEYMRTENVMDYANLDHKEKYATWKWQWDKLRNSKLLTE</sequence>
<evidence type="ECO:0008006" key="3">
    <source>
        <dbReference type="Google" id="ProtNLM"/>
    </source>
</evidence>
<comment type="caution">
    <text evidence="1">The sequence shown here is derived from an EMBL/GenBank/DDBJ whole genome shotgun (WGS) entry which is preliminary data.</text>
</comment>